<dbReference type="AlphaFoldDB" id="A0A231HGC5"/>
<evidence type="ECO:0000256" key="5">
    <source>
        <dbReference type="SAM" id="MobiDB-lite"/>
    </source>
</evidence>
<dbReference type="InterPro" id="IPR045170">
    <property type="entry name" value="MTOX"/>
</dbReference>
<evidence type="ECO:0000256" key="1">
    <source>
        <dbReference type="ARBA" id="ARBA00001974"/>
    </source>
</evidence>
<dbReference type="EC" id="1.5.3.1" evidence="7"/>
<sequence length="368" mass="37809">MGAATDVAVVGAGIVGLATAHALRRSGLSVTVYESGRPGGGQSAGQARIFRHAHTDPRLVEMAVAARRVWRDWEGEFGTELISRDGAVALGAGVADKLEILRRTPGIDARGIGAEELATRLPPLAGYDGPAMLDATGGSIRTVAAIDALTERLRDSLVTDHVLTLRHTAAGTVEIRTGTTCSDFGNVVVCAGRGTAPLAGTLGLALPVQVSAHVRVTFRPRSAPPATLATLQDSSGEFGETGIYAAAYPGNTHYALGLSDSVPSNDGGSVDPTALAGLAERAAGYVDRALPGLAPEPEGYVHCWVTRLPWGEDAPAAWQDGGATFLAGHNLFKLAPVLGATLADSITTGHPAATLDPSRRLGDPAADR</sequence>
<evidence type="ECO:0000256" key="3">
    <source>
        <dbReference type="ARBA" id="ARBA00022827"/>
    </source>
</evidence>
<dbReference type="PANTHER" id="PTHR10961:SF46">
    <property type="entry name" value="PEROXISOMAL SARCOSINE OXIDASE"/>
    <property type="match status" value="1"/>
</dbReference>
<dbReference type="GO" id="GO:0050660">
    <property type="term" value="F:flavin adenine dinucleotide binding"/>
    <property type="evidence" value="ECO:0007669"/>
    <property type="project" value="InterPro"/>
</dbReference>
<name>A0A231HGC5_9NOCA</name>
<dbReference type="Gene3D" id="3.50.50.60">
    <property type="entry name" value="FAD/NAD(P)-binding domain"/>
    <property type="match status" value="1"/>
</dbReference>
<dbReference type="PANTHER" id="PTHR10961">
    <property type="entry name" value="PEROXISOMAL SARCOSINE OXIDASE"/>
    <property type="match status" value="1"/>
</dbReference>
<dbReference type="InterPro" id="IPR006076">
    <property type="entry name" value="FAD-dep_OxRdtase"/>
</dbReference>
<reference evidence="7 8" key="1">
    <citation type="submission" date="2017-07" db="EMBL/GenBank/DDBJ databases">
        <title>First draft Genome Sequence of Nocardia cerradoensis isolated from human infection.</title>
        <authorList>
            <person name="Carrasco G."/>
        </authorList>
    </citation>
    <scope>NUCLEOTIDE SEQUENCE [LARGE SCALE GENOMIC DNA]</scope>
    <source>
        <strain evidence="7 8">CNM20130759</strain>
    </source>
</reference>
<dbReference type="InterPro" id="IPR036188">
    <property type="entry name" value="FAD/NAD-bd_sf"/>
</dbReference>
<organism evidence="7 8">
    <name type="scientific">Nocardia cerradoensis</name>
    <dbReference type="NCBI Taxonomy" id="85688"/>
    <lineage>
        <taxon>Bacteria</taxon>
        <taxon>Bacillati</taxon>
        <taxon>Actinomycetota</taxon>
        <taxon>Actinomycetes</taxon>
        <taxon>Mycobacteriales</taxon>
        <taxon>Nocardiaceae</taxon>
        <taxon>Nocardia</taxon>
    </lineage>
</organism>
<dbReference type="GO" id="GO:0008115">
    <property type="term" value="F:sarcosine oxidase activity"/>
    <property type="evidence" value="ECO:0007669"/>
    <property type="project" value="UniProtKB-EC"/>
</dbReference>
<evidence type="ECO:0000259" key="6">
    <source>
        <dbReference type="Pfam" id="PF01266"/>
    </source>
</evidence>
<feature type="region of interest" description="Disordered" evidence="5">
    <location>
        <begin position="348"/>
        <end position="368"/>
    </location>
</feature>
<evidence type="ECO:0000313" key="8">
    <source>
        <dbReference type="Proteomes" id="UP000215506"/>
    </source>
</evidence>
<accession>A0A231HGC5</accession>
<feature type="domain" description="FAD dependent oxidoreductase" evidence="6">
    <location>
        <begin position="6"/>
        <end position="344"/>
    </location>
</feature>
<keyword evidence="4 7" id="KW-0560">Oxidoreductase</keyword>
<proteinExistence type="predicted"/>
<gene>
    <name evidence="7" type="primary">soxA</name>
    <name evidence="7" type="ORF">B7C42_00901</name>
</gene>
<keyword evidence="8" id="KW-1185">Reference proteome</keyword>
<evidence type="ECO:0000256" key="4">
    <source>
        <dbReference type="ARBA" id="ARBA00023002"/>
    </source>
</evidence>
<dbReference type="EMBL" id="NGAF01000001">
    <property type="protein sequence ID" value="OXR47776.1"/>
    <property type="molecule type" value="Genomic_DNA"/>
</dbReference>
<keyword evidence="3" id="KW-0274">FAD</keyword>
<comment type="cofactor">
    <cofactor evidence="1">
        <name>FAD</name>
        <dbReference type="ChEBI" id="CHEBI:57692"/>
    </cofactor>
</comment>
<dbReference type="Proteomes" id="UP000215506">
    <property type="component" value="Unassembled WGS sequence"/>
</dbReference>
<dbReference type="RefSeq" id="WP_039782849.1">
    <property type="nucleotide sequence ID" value="NZ_JAAXOR010000001.1"/>
</dbReference>
<keyword evidence="2" id="KW-0285">Flavoprotein</keyword>
<evidence type="ECO:0000313" key="7">
    <source>
        <dbReference type="EMBL" id="OXR47776.1"/>
    </source>
</evidence>
<dbReference type="Gene3D" id="3.30.9.10">
    <property type="entry name" value="D-Amino Acid Oxidase, subunit A, domain 2"/>
    <property type="match status" value="1"/>
</dbReference>
<comment type="caution">
    <text evidence="7">The sequence shown here is derived from an EMBL/GenBank/DDBJ whole genome shotgun (WGS) entry which is preliminary data.</text>
</comment>
<protein>
    <submittedName>
        <fullName evidence="7">Monomeric sarcosine oxidase</fullName>
        <ecNumber evidence="7">1.5.3.1</ecNumber>
    </submittedName>
</protein>
<dbReference type="SUPFAM" id="SSF51905">
    <property type="entry name" value="FAD/NAD(P)-binding domain"/>
    <property type="match status" value="1"/>
</dbReference>
<dbReference type="Pfam" id="PF01266">
    <property type="entry name" value="DAO"/>
    <property type="match status" value="1"/>
</dbReference>
<feature type="compositionally biased region" description="Basic and acidic residues" evidence="5">
    <location>
        <begin position="357"/>
        <end position="368"/>
    </location>
</feature>
<dbReference type="PRINTS" id="PR00420">
    <property type="entry name" value="RNGMNOXGNASE"/>
</dbReference>
<evidence type="ECO:0000256" key="2">
    <source>
        <dbReference type="ARBA" id="ARBA00022630"/>
    </source>
</evidence>